<evidence type="ECO:0000256" key="6">
    <source>
        <dbReference type="ARBA" id="ARBA00023136"/>
    </source>
</evidence>
<sequence length="424" mass="44205">MGSAILISLAVLLVIATPIAVALLGASAISMALFTPLPKIIVVQQLYSALDKFPLAAIPFFILSGNIMNAGGLSKRLVEFALSLVGSIRGGLPAACVITCMIFAAVSGSSVATTFAVGAIVIPTMTRSGFPVGWAASLQATSAELGVIIPPSIPMIIFGLSANVSIGELFIAGILPGILIGATLIGFVIGWSFLMGYGKSAGHAPSILRATRRAMWPLLMPVIVLGGIYGGVFTPTEASIVAVLFSLSISTLVYRSVTLKAIFEAFRQSVMQSCGILFIIAAAGLFGFLITRAGLPSDLSAWLATTFDTRWSFLLAINIALLIVGMFIETSAGILMLAPILTPIAITMGIDPVHFGIIMIVNLAVGMITPPFGVNLFAASIVSGAPVSKMIRHLIPFVSAMLACLALIVMVPWISLVLRDLVYP</sequence>
<keyword evidence="7" id="KW-0813">Transport</keyword>
<feature type="transmembrane region" description="Helical" evidence="7">
    <location>
        <begin position="311"/>
        <end position="328"/>
    </location>
</feature>
<dbReference type="PANTHER" id="PTHR33362:SF5">
    <property type="entry name" value="C4-DICARBOXYLATE TRAP TRANSPORTER LARGE PERMEASE PROTEIN DCTM"/>
    <property type="match status" value="1"/>
</dbReference>
<dbReference type="EMBL" id="FOVP01000040">
    <property type="protein sequence ID" value="SFO39795.1"/>
    <property type="molecule type" value="Genomic_DNA"/>
</dbReference>
<evidence type="ECO:0000256" key="3">
    <source>
        <dbReference type="ARBA" id="ARBA00022519"/>
    </source>
</evidence>
<feature type="domain" description="TRAP C4-dicarboxylate transport system permease DctM subunit" evidence="8">
    <location>
        <begin position="6"/>
        <end position="414"/>
    </location>
</feature>
<evidence type="ECO:0000259" key="8">
    <source>
        <dbReference type="Pfam" id="PF06808"/>
    </source>
</evidence>
<dbReference type="OrthoDB" id="9790209at2"/>
<dbReference type="Pfam" id="PF06808">
    <property type="entry name" value="DctM"/>
    <property type="match status" value="1"/>
</dbReference>
<feature type="transmembrane region" description="Helical" evidence="7">
    <location>
        <begin position="333"/>
        <end position="350"/>
    </location>
</feature>
<evidence type="ECO:0000313" key="9">
    <source>
        <dbReference type="EMBL" id="SFO39795.1"/>
    </source>
</evidence>
<feature type="transmembrane region" description="Helical" evidence="7">
    <location>
        <begin position="214"/>
        <end position="232"/>
    </location>
</feature>
<dbReference type="RefSeq" id="WP_092842342.1">
    <property type="nucleotide sequence ID" value="NZ_FOVP01000040.1"/>
</dbReference>
<dbReference type="PANTHER" id="PTHR33362">
    <property type="entry name" value="SIALIC ACID TRAP TRANSPORTER PERMEASE PROTEIN SIAT-RELATED"/>
    <property type="match status" value="1"/>
</dbReference>
<gene>
    <name evidence="9" type="ORF">SAMN04487859_1409</name>
</gene>
<feature type="transmembrane region" description="Helical" evidence="7">
    <location>
        <begin position="394"/>
        <end position="414"/>
    </location>
</feature>
<comment type="subcellular location">
    <subcellularLocation>
        <location evidence="1 7">Cell inner membrane</location>
        <topology evidence="1 7">Multi-pass membrane protein</topology>
    </subcellularLocation>
</comment>
<dbReference type="PIRSF" id="PIRSF006066">
    <property type="entry name" value="HI0050"/>
    <property type="match status" value="1"/>
</dbReference>
<keyword evidence="5 7" id="KW-1133">Transmembrane helix</keyword>
<dbReference type="NCBIfam" id="TIGR00786">
    <property type="entry name" value="dctM"/>
    <property type="match status" value="1"/>
</dbReference>
<keyword evidence="4 7" id="KW-0812">Transmembrane</keyword>
<reference evidence="10" key="1">
    <citation type="submission" date="2016-10" db="EMBL/GenBank/DDBJ databases">
        <authorList>
            <person name="Varghese N."/>
            <person name="Submissions S."/>
        </authorList>
    </citation>
    <scope>NUCLEOTIDE SEQUENCE [LARGE SCALE GENOMIC DNA]</scope>
    <source>
        <strain evidence="10">DSM 28463</strain>
    </source>
</reference>
<dbReference type="Proteomes" id="UP000198599">
    <property type="component" value="Unassembled WGS sequence"/>
</dbReference>
<protein>
    <recommendedName>
        <fullName evidence="7">TRAP transporter large permease protein</fullName>
    </recommendedName>
</protein>
<organism evidence="9 10">
    <name type="scientific">Roseovarius lutimaris</name>
    <dbReference type="NCBI Taxonomy" id="1005928"/>
    <lineage>
        <taxon>Bacteria</taxon>
        <taxon>Pseudomonadati</taxon>
        <taxon>Pseudomonadota</taxon>
        <taxon>Alphaproteobacteria</taxon>
        <taxon>Rhodobacterales</taxon>
        <taxon>Roseobacteraceae</taxon>
        <taxon>Roseovarius</taxon>
    </lineage>
</organism>
<evidence type="ECO:0000256" key="1">
    <source>
        <dbReference type="ARBA" id="ARBA00004429"/>
    </source>
</evidence>
<feature type="transmembrane region" description="Helical" evidence="7">
    <location>
        <begin position="238"/>
        <end position="257"/>
    </location>
</feature>
<dbReference type="InterPro" id="IPR010656">
    <property type="entry name" value="DctM"/>
</dbReference>
<proteinExistence type="inferred from homology"/>
<feature type="transmembrane region" description="Helical" evidence="7">
    <location>
        <begin position="169"/>
        <end position="194"/>
    </location>
</feature>
<dbReference type="InterPro" id="IPR004681">
    <property type="entry name" value="TRAP_DctM"/>
</dbReference>
<feature type="transmembrane region" description="Helical" evidence="7">
    <location>
        <begin position="356"/>
        <end position="382"/>
    </location>
</feature>
<keyword evidence="3 7" id="KW-0997">Cell inner membrane</keyword>
<feature type="transmembrane region" description="Helical" evidence="7">
    <location>
        <begin position="94"/>
        <end position="122"/>
    </location>
</feature>
<name>A0A1I5GUW3_9RHOB</name>
<feature type="transmembrane region" description="Helical" evidence="7">
    <location>
        <begin position="269"/>
        <end position="291"/>
    </location>
</feature>
<keyword evidence="10" id="KW-1185">Reference proteome</keyword>
<keyword evidence="2" id="KW-1003">Cell membrane</keyword>
<feature type="transmembrane region" description="Helical" evidence="7">
    <location>
        <begin position="56"/>
        <end position="73"/>
    </location>
</feature>
<dbReference type="GO" id="GO:0005886">
    <property type="term" value="C:plasma membrane"/>
    <property type="evidence" value="ECO:0007669"/>
    <property type="project" value="UniProtKB-SubCell"/>
</dbReference>
<dbReference type="AlphaFoldDB" id="A0A1I5GUW3"/>
<evidence type="ECO:0000256" key="4">
    <source>
        <dbReference type="ARBA" id="ARBA00022692"/>
    </source>
</evidence>
<evidence type="ECO:0000313" key="10">
    <source>
        <dbReference type="Proteomes" id="UP000198599"/>
    </source>
</evidence>
<evidence type="ECO:0000256" key="2">
    <source>
        <dbReference type="ARBA" id="ARBA00022475"/>
    </source>
</evidence>
<evidence type="ECO:0000256" key="7">
    <source>
        <dbReference type="RuleBase" id="RU369079"/>
    </source>
</evidence>
<comment type="caution">
    <text evidence="7">Lacks conserved residue(s) required for the propagation of feature annotation.</text>
</comment>
<keyword evidence="6 7" id="KW-0472">Membrane</keyword>
<comment type="function">
    <text evidence="7">Part of the tripartite ATP-independent periplasmic (TRAP) transport system.</text>
</comment>
<dbReference type="GO" id="GO:0022857">
    <property type="term" value="F:transmembrane transporter activity"/>
    <property type="evidence" value="ECO:0007669"/>
    <property type="project" value="UniProtKB-UniRule"/>
</dbReference>
<comment type="similarity">
    <text evidence="7">Belongs to the TRAP transporter large permease family.</text>
</comment>
<accession>A0A1I5GUW3</accession>
<dbReference type="STRING" id="1005928.SAMN04487859_1409"/>
<evidence type="ECO:0000256" key="5">
    <source>
        <dbReference type="ARBA" id="ARBA00022989"/>
    </source>
</evidence>
<comment type="subunit">
    <text evidence="7">The complex comprises the extracytoplasmic solute receptor protein and the two transmembrane proteins.</text>
</comment>